<feature type="compositionally biased region" description="Basic and acidic residues" evidence="1">
    <location>
        <begin position="18"/>
        <end position="32"/>
    </location>
</feature>
<dbReference type="EMBL" id="FQ790233">
    <property type="protein sequence ID" value="CBZ40597.1"/>
    <property type="molecule type" value="Genomic_DNA"/>
</dbReference>
<proteinExistence type="predicted"/>
<feature type="compositionally biased region" description="Polar residues" evidence="1">
    <location>
        <begin position="1"/>
        <end position="12"/>
    </location>
</feature>
<organism evidence="2 3">
    <name type="scientific">Mycoplasma suis (strain KI_3806)</name>
    <dbReference type="NCBI Taxonomy" id="708248"/>
    <lineage>
        <taxon>Bacteria</taxon>
        <taxon>Bacillati</taxon>
        <taxon>Mycoplasmatota</taxon>
        <taxon>Mollicutes</taxon>
        <taxon>Mycoplasmataceae</taxon>
        <taxon>Mycoplasma</taxon>
    </lineage>
</organism>
<dbReference type="OrthoDB" id="401169at2"/>
<feature type="region of interest" description="Disordered" evidence="1">
    <location>
        <begin position="1"/>
        <end position="32"/>
    </location>
</feature>
<evidence type="ECO:0000256" key="1">
    <source>
        <dbReference type="SAM" id="MobiDB-lite"/>
    </source>
</evidence>
<accession>F0V1R6</accession>
<evidence type="ECO:0000313" key="2">
    <source>
        <dbReference type="EMBL" id="CBZ40597.1"/>
    </source>
</evidence>
<dbReference type="RefSeq" id="WP_013609200.1">
    <property type="nucleotide sequence ID" value="NC_015153.1"/>
</dbReference>
<sequence length="453" mass="52328">MSSHTSGWSNGDDNSETANKEDKKFLSSREIKKEEINRVPKEDLVSNITKDHFFEWSYLSEGAIEDIYLVTAEDSVIKIPAGTYGQKKRRMSDGHLIDRHNNWYGPRKLSHEIEEPNKQVLSNMEKVRRLFEIFKTSEYKELKSLGDWWNKQSEEQQCEILEIFAECEDIRRALAGGKSGKSVDIKKGLKISPEKLTELSRREFKPPKLSDILGSSKFVHLSELGNVGWMAGGVIDEWMVDYISGDFENKEKEGGVNFFSLLEKIFKGEQSFKECMNNETSKFYAECSKQVNSKVSGYRKLGKKESLVTPKVSGVVKGGTIEGSSEIRVSVGTEKNKNSEIKRWRDEEKQENNEQAKKYISSFKSSGREGGIIDVKCKRFEQSWLWFLQMGKQAGCEAAWSLIFRGDVDEKRLCLFEIPNGKSYVREYHLSFMKFSYWWNNNKFWSRCSRYGL</sequence>
<dbReference type="KEGG" id="msk:MSUIS_05040"/>
<name>F0V1R6_MYCS3</name>
<dbReference type="Proteomes" id="UP000008645">
    <property type="component" value="Chromosome"/>
</dbReference>
<reference evidence="2 3" key="1">
    <citation type="journal article" date="2011" name="J. Bacteriol.">
        <title>Complete genome sequence of the hemotrophic Mycoplasma suis strain KI3806.</title>
        <authorList>
            <person name="Oehlerking J."/>
            <person name="Kube M."/>
            <person name="Felder K.M."/>
            <person name="Matter D."/>
            <person name="Wittenbrink M.M."/>
            <person name="Schwarzenbach S."/>
            <person name="Kramer M.M."/>
            <person name="Hoelzle K."/>
            <person name="Hoelzle L.E."/>
        </authorList>
    </citation>
    <scope>NUCLEOTIDE SEQUENCE [LARGE SCALE GENOMIC DNA]</scope>
    <source>
        <strain evidence="3">KI_3806</strain>
    </source>
</reference>
<gene>
    <name evidence="2" type="ORF">MSUIS_05040</name>
</gene>
<protein>
    <submittedName>
        <fullName evidence="2">Uncharacterized protein</fullName>
    </submittedName>
</protein>
<evidence type="ECO:0000313" key="3">
    <source>
        <dbReference type="Proteomes" id="UP000008645"/>
    </source>
</evidence>
<dbReference type="AlphaFoldDB" id="F0V1R6"/>
<dbReference type="HOGENOM" id="CLU_053830_0_0_14"/>